<dbReference type="GO" id="GO:0004115">
    <property type="term" value="F:3',5'-cyclic-AMP phosphodiesterase activity"/>
    <property type="evidence" value="ECO:0007669"/>
    <property type="project" value="UniProtKB-EC"/>
</dbReference>
<dbReference type="Pfam" id="PF00149">
    <property type="entry name" value="Metallophos"/>
    <property type="match status" value="1"/>
</dbReference>
<dbReference type="RefSeq" id="WP_108985821.1">
    <property type="nucleotide sequence ID" value="NZ_BFBR01000009.1"/>
</dbReference>
<dbReference type="GO" id="GO:0046872">
    <property type="term" value="F:metal ion binding"/>
    <property type="evidence" value="ECO:0007669"/>
    <property type="project" value="UniProtKB-KW"/>
</dbReference>
<evidence type="ECO:0000256" key="2">
    <source>
        <dbReference type="ARBA" id="ARBA00022801"/>
    </source>
</evidence>
<evidence type="ECO:0000259" key="5">
    <source>
        <dbReference type="Pfam" id="PF00149"/>
    </source>
</evidence>
<keyword evidence="3" id="KW-0408">Iron</keyword>
<protein>
    <submittedName>
        <fullName evidence="6">3',5'-cyclic adenosine monophosphate phosphodiesterase CpdA</fullName>
        <ecNumber evidence="6">3.1.4.53</ecNumber>
    </submittedName>
</protein>
<dbReference type="Gene3D" id="3.60.21.10">
    <property type="match status" value="1"/>
</dbReference>
<proteinExistence type="inferred from homology"/>
<dbReference type="PANTHER" id="PTHR42988">
    <property type="entry name" value="PHOSPHOHYDROLASE"/>
    <property type="match status" value="1"/>
</dbReference>
<feature type="domain" description="Calcineurin-like phosphoesterase" evidence="5">
    <location>
        <begin position="3"/>
        <end position="194"/>
    </location>
</feature>
<dbReference type="PANTHER" id="PTHR42988:SF2">
    <property type="entry name" value="CYCLIC NUCLEOTIDE PHOSPHODIESTERASE CBUA0032-RELATED"/>
    <property type="match status" value="1"/>
</dbReference>
<evidence type="ECO:0000256" key="4">
    <source>
        <dbReference type="ARBA" id="ARBA00025742"/>
    </source>
</evidence>
<evidence type="ECO:0000256" key="1">
    <source>
        <dbReference type="ARBA" id="ARBA00022723"/>
    </source>
</evidence>
<dbReference type="InterPro" id="IPR004843">
    <property type="entry name" value="Calcineurin-like_PHP"/>
</dbReference>
<gene>
    <name evidence="6" type="primary">cpdA_2</name>
    <name evidence="6" type="ORF">PbB2_02650</name>
</gene>
<dbReference type="InterPro" id="IPR029052">
    <property type="entry name" value="Metallo-depent_PP-like"/>
</dbReference>
<dbReference type="InterPro" id="IPR050884">
    <property type="entry name" value="CNP_phosphodiesterase-III"/>
</dbReference>
<comment type="caution">
    <text evidence="6">The sequence shown here is derived from an EMBL/GenBank/DDBJ whole genome shotgun (WGS) entry which is preliminary data.</text>
</comment>
<reference evidence="6" key="1">
    <citation type="journal article" date="2018" name="Genome Announc.">
        <title>Draft Genome Sequence of "Candidatus Phycosocius bacilliformis," an Alphaproteobacterial Ectosymbiont of the Hydrocarbon-Producing Green Alga Botryococcus braunii.</title>
        <authorList>
            <person name="Tanabe Y."/>
            <person name="Yamaguchi H."/>
            <person name="Watanabe M.M."/>
        </authorList>
    </citation>
    <scope>NUCLEOTIDE SEQUENCE [LARGE SCALE GENOMIC DNA]</scope>
    <source>
        <strain evidence="6">BOTRYCO-2</strain>
    </source>
</reference>
<dbReference type="EC" id="3.1.4.53" evidence="6"/>
<sequence length="252" mass="27689">MTTIIHLSDVHFGDADATRLVAALEAIKALEPDCLVLTGDLTQQGKAQEFADAVRWLAQLDLPIVGCPGNHDTPMFNLPARLFRPFGRFEALGMRSAWQSSDGWVEVIAATTALGTQWTFDWSQGDYGQASVRQALDNLAQSTAKIRLLAVHHPPETPPGAYVKSNPRGLLQFNQWLAQTCRPDLLLCGHVHGYFDFSAAATQGLRVLTVPSLASRRERGAGSGFAVIRLKHGDHAIRPEMHRFSEGHYRPS</sequence>
<keyword evidence="1" id="KW-0479">Metal-binding</keyword>
<evidence type="ECO:0000313" key="7">
    <source>
        <dbReference type="Proteomes" id="UP000245086"/>
    </source>
</evidence>
<keyword evidence="7" id="KW-1185">Reference proteome</keyword>
<dbReference type="Proteomes" id="UP000245086">
    <property type="component" value="Unassembled WGS sequence"/>
</dbReference>
<accession>A0A2P2ED13</accession>
<evidence type="ECO:0000313" key="6">
    <source>
        <dbReference type="EMBL" id="GBF58959.1"/>
    </source>
</evidence>
<dbReference type="SUPFAM" id="SSF56300">
    <property type="entry name" value="Metallo-dependent phosphatases"/>
    <property type="match status" value="1"/>
</dbReference>
<dbReference type="EMBL" id="BFBR01000009">
    <property type="protein sequence ID" value="GBF58959.1"/>
    <property type="molecule type" value="Genomic_DNA"/>
</dbReference>
<name>A0A2P2ED13_9PROT</name>
<comment type="similarity">
    <text evidence="4">Belongs to the cyclic nucleotide phosphodiesterase class-III family.</text>
</comment>
<dbReference type="AlphaFoldDB" id="A0A2P2ED13"/>
<evidence type="ECO:0000256" key="3">
    <source>
        <dbReference type="ARBA" id="ARBA00023004"/>
    </source>
</evidence>
<keyword evidence="2 6" id="KW-0378">Hydrolase</keyword>
<organism evidence="6 7">
    <name type="scientific">Candidatus Phycosocius bacilliformis</name>
    <dbReference type="NCBI Taxonomy" id="1445552"/>
    <lineage>
        <taxon>Bacteria</taxon>
        <taxon>Pseudomonadati</taxon>
        <taxon>Pseudomonadota</taxon>
        <taxon>Alphaproteobacteria</taxon>
        <taxon>Caulobacterales</taxon>
        <taxon>Caulobacterales incertae sedis</taxon>
        <taxon>Candidatus Phycosocius</taxon>
    </lineage>
</organism>